<keyword evidence="6" id="KW-1185">Reference proteome</keyword>
<organism evidence="5 6">
    <name type="scientific">Alicyclobacillus mengziensis</name>
    <dbReference type="NCBI Taxonomy" id="2931921"/>
    <lineage>
        <taxon>Bacteria</taxon>
        <taxon>Bacillati</taxon>
        <taxon>Bacillota</taxon>
        <taxon>Bacilli</taxon>
        <taxon>Bacillales</taxon>
        <taxon>Alicyclobacillaceae</taxon>
        <taxon>Alicyclobacillus</taxon>
    </lineage>
</organism>
<dbReference type="Pfam" id="PF00437">
    <property type="entry name" value="T2SSE"/>
    <property type="match status" value="1"/>
</dbReference>
<dbReference type="GO" id="GO:0016887">
    <property type="term" value="F:ATP hydrolysis activity"/>
    <property type="evidence" value="ECO:0007669"/>
    <property type="project" value="TreeGrafter"/>
</dbReference>
<evidence type="ECO:0000313" key="5">
    <source>
        <dbReference type="EMBL" id="QSO45904.1"/>
    </source>
</evidence>
<dbReference type="EMBL" id="CP071182">
    <property type="protein sequence ID" value="QSO45904.1"/>
    <property type="molecule type" value="Genomic_DNA"/>
</dbReference>
<evidence type="ECO:0000256" key="2">
    <source>
        <dbReference type="ARBA" id="ARBA00022741"/>
    </source>
</evidence>
<dbReference type="InterPro" id="IPR027417">
    <property type="entry name" value="P-loop_NTPase"/>
</dbReference>
<dbReference type="AlphaFoldDB" id="A0A9X7Z4F1"/>
<dbReference type="Gene3D" id="3.30.450.90">
    <property type="match status" value="1"/>
</dbReference>
<keyword evidence="2" id="KW-0547">Nucleotide-binding</keyword>
<sequence length="338" mass="37380">MEALSVGLILQQVLNDALDEECSDVHIFTVEEELVVQYRRSGRLAQVLRVPLQGPTLIRKIKALARMDVAESRVPQDGAFYWLSESHESAVRVASLPTVDGEAMVLRLFPKRRTQLDLSGLGLTPNQARTVTNLLRKETGLLLVAGPTSSGKTTTLYTMMEQLVRLGRRVVSIEDPVEQVVENCHQMQVREKIGVTFDVGLRAALRQDPDVIMVGEIRDTTTAQTALRASLTGHLVLSTTHAKDLVGAVARLVDLGLDRALVTEALTAVVVQHIELRKTTVDVSDMPEAQTQRSEKVAVFSVHEMTSELGSMLASDLSWPAVRQQLRRFYKVHHHGVS</sequence>
<accession>A0A9X7Z4F1</accession>
<gene>
    <name evidence="5" type="primary">tadA</name>
    <name evidence="5" type="ORF">JZ786_15315</name>
</gene>
<feature type="domain" description="Bacterial type II secretion system protein E" evidence="4">
    <location>
        <begin position="205"/>
        <end position="219"/>
    </location>
</feature>
<protein>
    <submittedName>
        <fullName evidence="5">Flp pilus assembly complex ATPase component TadA</fullName>
    </submittedName>
</protein>
<reference evidence="5 6" key="1">
    <citation type="submission" date="2021-02" db="EMBL/GenBank/DDBJ databases">
        <title>Alicyclobacillus curvatus sp. nov. and Alicyclobacillus mengziensis sp. nov., two acidophilic bacteria isolated from acid mine drainage.</title>
        <authorList>
            <person name="Huang Y."/>
        </authorList>
    </citation>
    <scope>NUCLEOTIDE SEQUENCE [LARGE SCALE GENOMIC DNA]</scope>
    <source>
        <strain evidence="5 6">S30H14</strain>
    </source>
</reference>
<dbReference type="PANTHER" id="PTHR30258">
    <property type="entry name" value="TYPE II SECRETION SYSTEM PROTEIN GSPE-RELATED"/>
    <property type="match status" value="1"/>
</dbReference>
<dbReference type="CDD" id="cd01129">
    <property type="entry name" value="PulE-GspE-like"/>
    <property type="match status" value="1"/>
</dbReference>
<dbReference type="GO" id="GO:0005886">
    <property type="term" value="C:plasma membrane"/>
    <property type="evidence" value="ECO:0007669"/>
    <property type="project" value="TreeGrafter"/>
</dbReference>
<dbReference type="SUPFAM" id="SSF52540">
    <property type="entry name" value="P-loop containing nucleoside triphosphate hydrolases"/>
    <property type="match status" value="1"/>
</dbReference>
<dbReference type="KEGG" id="afx:JZ786_15315"/>
<evidence type="ECO:0000313" key="6">
    <source>
        <dbReference type="Proteomes" id="UP000663505"/>
    </source>
</evidence>
<dbReference type="Gene3D" id="3.40.50.300">
    <property type="entry name" value="P-loop containing nucleotide triphosphate hydrolases"/>
    <property type="match status" value="1"/>
</dbReference>
<dbReference type="GO" id="GO:0005524">
    <property type="term" value="F:ATP binding"/>
    <property type="evidence" value="ECO:0007669"/>
    <property type="project" value="UniProtKB-KW"/>
</dbReference>
<keyword evidence="3" id="KW-0067">ATP-binding</keyword>
<name>A0A9X7Z4F1_9BACL</name>
<dbReference type="Proteomes" id="UP000663505">
    <property type="component" value="Chromosome"/>
</dbReference>
<proteinExistence type="inferred from homology"/>
<dbReference type="PANTHER" id="PTHR30258:SF2">
    <property type="entry name" value="COMG OPERON PROTEIN 1"/>
    <property type="match status" value="1"/>
</dbReference>
<comment type="similarity">
    <text evidence="1">Belongs to the GSP E family.</text>
</comment>
<dbReference type="RefSeq" id="WP_206655276.1">
    <property type="nucleotide sequence ID" value="NZ_CP071182.1"/>
</dbReference>
<dbReference type="PROSITE" id="PS00662">
    <property type="entry name" value="T2SP_E"/>
    <property type="match status" value="1"/>
</dbReference>
<evidence type="ECO:0000256" key="3">
    <source>
        <dbReference type="ARBA" id="ARBA00022840"/>
    </source>
</evidence>
<dbReference type="InterPro" id="IPR001482">
    <property type="entry name" value="T2SS/T4SS_dom"/>
</dbReference>
<evidence type="ECO:0000259" key="4">
    <source>
        <dbReference type="PROSITE" id="PS00662"/>
    </source>
</evidence>
<evidence type="ECO:0000256" key="1">
    <source>
        <dbReference type="ARBA" id="ARBA00006611"/>
    </source>
</evidence>